<keyword evidence="4" id="KW-1185">Reference proteome</keyword>
<dbReference type="RefSeq" id="WP_142899220.1">
    <property type="nucleotide sequence ID" value="NZ_ML660062.1"/>
</dbReference>
<dbReference type="Gene3D" id="3.30.9.10">
    <property type="entry name" value="D-Amino Acid Oxidase, subunit A, domain 2"/>
    <property type="match status" value="1"/>
</dbReference>
<feature type="domain" description="FAD dependent oxidoreductase" evidence="2">
    <location>
        <begin position="31"/>
        <end position="384"/>
    </location>
</feature>
<organism evidence="3 4">
    <name type="scientific">Denitrobaculum tricleocarpae</name>
    <dbReference type="NCBI Taxonomy" id="2591009"/>
    <lineage>
        <taxon>Bacteria</taxon>
        <taxon>Pseudomonadati</taxon>
        <taxon>Pseudomonadota</taxon>
        <taxon>Alphaproteobacteria</taxon>
        <taxon>Rhodospirillales</taxon>
        <taxon>Rhodospirillaceae</taxon>
        <taxon>Denitrobaculum</taxon>
    </lineage>
</organism>
<keyword evidence="1" id="KW-0560">Oxidoreductase</keyword>
<dbReference type="OrthoDB" id="9806601at2"/>
<evidence type="ECO:0000259" key="2">
    <source>
        <dbReference type="Pfam" id="PF01266"/>
    </source>
</evidence>
<proteinExistence type="predicted"/>
<dbReference type="EMBL" id="VHSH01000011">
    <property type="protein sequence ID" value="TQV73320.1"/>
    <property type="molecule type" value="Genomic_DNA"/>
</dbReference>
<comment type="caution">
    <text evidence="3">The sequence shown here is derived from an EMBL/GenBank/DDBJ whole genome shotgun (WGS) entry which is preliminary data.</text>
</comment>
<reference evidence="3 4" key="1">
    <citation type="submission" date="2019-06" db="EMBL/GenBank/DDBJ databases">
        <title>Whole genome sequence for Rhodospirillaceae sp. R148.</title>
        <authorList>
            <person name="Wang G."/>
        </authorList>
    </citation>
    <scope>NUCLEOTIDE SEQUENCE [LARGE SCALE GENOMIC DNA]</scope>
    <source>
        <strain evidence="3 4">R148</strain>
    </source>
</reference>
<gene>
    <name evidence="3" type="ORF">FKG95_25205</name>
</gene>
<evidence type="ECO:0000313" key="4">
    <source>
        <dbReference type="Proteomes" id="UP000315252"/>
    </source>
</evidence>
<dbReference type="Pfam" id="PF01266">
    <property type="entry name" value="DAO"/>
    <property type="match status" value="1"/>
</dbReference>
<protein>
    <submittedName>
        <fullName evidence="3">FAD-binding oxidoreductase</fullName>
    </submittedName>
</protein>
<dbReference type="Proteomes" id="UP000315252">
    <property type="component" value="Unassembled WGS sequence"/>
</dbReference>
<dbReference type="PANTHER" id="PTHR13847">
    <property type="entry name" value="SARCOSINE DEHYDROGENASE-RELATED"/>
    <property type="match status" value="1"/>
</dbReference>
<dbReference type="SUPFAM" id="SSF51905">
    <property type="entry name" value="FAD/NAD(P)-binding domain"/>
    <property type="match status" value="1"/>
</dbReference>
<dbReference type="PANTHER" id="PTHR13847:SF281">
    <property type="entry name" value="FAD DEPENDENT OXIDOREDUCTASE DOMAIN-CONTAINING PROTEIN"/>
    <property type="match status" value="1"/>
</dbReference>
<evidence type="ECO:0000313" key="3">
    <source>
        <dbReference type="EMBL" id="TQV73320.1"/>
    </source>
</evidence>
<accession>A0A545T7X8</accession>
<dbReference type="GO" id="GO:0005737">
    <property type="term" value="C:cytoplasm"/>
    <property type="evidence" value="ECO:0007669"/>
    <property type="project" value="TreeGrafter"/>
</dbReference>
<dbReference type="AlphaFoldDB" id="A0A545T7X8"/>
<dbReference type="Gene3D" id="3.50.50.60">
    <property type="entry name" value="FAD/NAD(P)-binding domain"/>
    <property type="match status" value="1"/>
</dbReference>
<evidence type="ECO:0000256" key="1">
    <source>
        <dbReference type="ARBA" id="ARBA00023002"/>
    </source>
</evidence>
<sequence length="429" mass="46494">MRTDVSETAVWKVTAPDRPAGSPLNEDLRCDVAVVGAGFTGLRAAIALAEAGSHVAVFDGGDVGYGASGRSGGQVNPMLPVARPEDLRAAVGDTYFERMAQVSLGSADELFVLVRKYKIDCDARQHGWLRADHSHAAREQARAGARAWNKFGAGFEFLEAEDTQRLSGSPAYQSATLSPRGGAVQPLALVRGLADVAESLGVRIYARSAVRNLERHDQRWNMTAAGQRVTADRVLLATNGYTDNLFKGLKRSILPLNPIQIATDPLGDNEIGPVLPEGHTISDTRRLIMYARREPDNRMVFGGIGYRKPFGGAARFNALLRDARRIFPSIRPESWRYRWSGQIAITDDRIPHFHEPAPGLVAGLGYNGRGVAMSLVMGRVLAERLLGAAPESLPLPVSPIHPAAFRNLQLAGASIGISAMAVRDRFEFR</sequence>
<dbReference type="InterPro" id="IPR036188">
    <property type="entry name" value="FAD/NAD-bd_sf"/>
</dbReference>
<dbReference type="GO" id="GO:0016491">
    <property type="term" value="F:oxidoreductase activity"/>
    <property type="evidence" value="ECO:0007669"/>
    <property type="project" value="UniProtKB-KW"/>
</dbReference>
<name>A0A545T7X8_9PROT</name>
<dbReference type="InterPro" id="IPR006076">
    <property type="entry name" value="FAD-dep_OxRdtase"/>
</dbReference>